<comment type="caution">
    <text evidence="2">The sequence shown here is derived from an EMBL/GenBank/DDBJ whole genome shotgun (WGS) entry which is preliminary data.</text>
</comment>
<dbReference type="InterPro" id="IPR000594">
    <property type="entry name" value="ThiF_NAD_FAD-bd"/>
</dbReference>
<keyword evidence="3" id="KW-1185">Reference proteome</keyword>
<organism evidence="2 3">
    <name type="scientific">Ancylomarina longa</name>
    <dbReference type="NCBI Taxonomy" id="2487017"/>
    <lineage>
        <taxon>Bacteria</taxon>
        <taxon>Pseudomonadati</taxon>
        <taxon>Bacteroidota</taxon>
        <taxon>Bacteroidia</taxon>
        <taxon>Marinilabiliales</taxon>
        <taxon>Marinifilaceae</taxon>
        <taxon>Ancylomarina</taxon>
    </lineage>
</organism>
<gene>
    <name evidence="2" type="ORF">DLK05_02060</name>
</gene>
<dbReference type="Gene3D" id="3.40.50.720">
    <property type="entry name" value="NAD(P)-binding Rossmann-like Domain"/>
    <property type="match status" value="1"/>
</dbReference>
<evidence type="ECO:0000313" key="2">
    <source>
        <dbReference type="EMBL" id="RUT80159.1"/>
    </source>
</evidence>
<sequence>MSEDWLSRTELLLGKEELSKLRNANVLVVGLGGVGAYAAEQICRSGVGSMTIVDGDHVEESNINRQLPAIQSNLGKDKAAIMGERLLDINPNLNLKIINEYLHKESMNDILQIGNYDYVVDAIDTLAPKISLIYHSLQNNLNVVSAMGAGGKIDPSKIKIADISQSYNCKLARMLRKRLHKIGVYEGVQVVFSPEDISKDAVVLSESQNKRSNVGTISYMPPLFGCFCASVVVNGLLERKN</sequence>
<dbReference type="CDD" id="cd00755">
    <property type="entry name" value="YgdL_like"/>
    <property type="match status" value="1"/>
</dbReference>
<dbReference type="InterPro" id="IPR045886">
    <property type="entry name" value="ThiF/MoeB/HesA"/>
</dbReference>
<dbReference type="Pfam" id="PF00899">
    <property type="entry name" value="ThiF"/>
    <property type="match status" value="1"/>
</dbReference>
<name>A0A434AZW4_9BACT</name>
<dbReference type="PANTHER" id="PTHR43267:SF1">
    <property type="entry name" value="TRNA THREONYLCARBAMOYLADENOSINE DEHYDRATASE"/>
    <property type="match status" value="1"/>
</dbReference>
<accession>A0A434AZW4</accession>
<evidence type="ECO:0000259" key="1">
    <source>
        <dbReference type="Pfam" id="PF00899"/>
    </source>
</evidence>
<dbReference type="OrthoDB" id="9804150at2"/>
<dbReference type="Proteomes" id="UP000282985">
    <property type="component" value="Unassembled WGS sequence"/>
</dbReference>
<dbReference type="GO" id="GO:0008641">
    <property type="term" value="F:ubiquitin-like modifier activating enzyme activity"/>
    <property type="evidence" value="ECO:0007669"/>
    <property type="project" value="InterPro"/>
</dbReference>
<dbReference type="AlphaFoldDB" id="A0A434AZW4"/>
<dbReference type="InterPro" id="IPR035985">
    <property type="entry name" value="Ubiquitin-activating_enz"/>
</dbReference>
<proteinExistence type="predicted"/>
<dbReference type="RefSeq" id="WP_127342303.1">
    <property type="nucleotide sequence ID" value="NZ_RJJX01000001.1"/>
</dbReference>
<dbReference type="GO" id="GO:0061504">
    <property type="term" value="P:cyclic threonylcarbamoyladenosine biosynthetic process"/>
    <property type="evidence" value="ECO:0007669"/>
    <property type="project" value="TreeGrafter"/>
</dbReference>
<dbReference type="EMBL" id="RJJX01000001">
    <property type="protein sequence ID" value="RUT80159.1"/>
    <property type="molecule type" value="Genomic_DNA"/>
</dbReference>
<dbReference type="GO" id="GO:0061503">
    <property type="term" value="F:tRNA threonylcarbamoyladenosine dehydratase"/>
    <property type="evidence" value="ECO:0007669"/>
    <property type="project" value="TreeGrafter"/>
</dbReference>
<feature type="domain" description="THIF-type NAD/FAD binding fold" evidence="1">
    <location>
        <begin position="12"/>
        <end position="237"/>
    </location>
</feature>
<dbReference type="PANTHER" id="PTHR43267">
    <property type="entry name" value="TRNA THREONYLCARBAMOYLADENOSINE DEHYDRATASE"/>
    <property type="match status" value="1"/>
</dbReference>
<reference evidence="2 3" key="1">
    <citation type="submission" date="2018-11" db="EMBL/GenBank/DDBJ databases">
        <title>Parancylomarina longa gen. nov., sp. nov., isolated from sediments of southern Okinawa.</title>
        <authorList>
            <person name="Fu T."/>
        </authorList>
    </citation>
    <scope>NUCLEOTIDE SEQUENCE [LARGE SCALE GENOMIC DNA]</scope>
    <source>
        <strain evidence="2 3">T3-2 S1-C</strain>
    </source>
</reference>
<dbReference type="SUPFAM" id="SSF69572">
    <property type="entry name" value="Activating enzymes of the ubiquitin-like proteins"/>
    <property type="match status" value="1"/>
</dbReference>
<evidence type="ECO:0000313" key="3">
    <source>
        <dbReference type="Proteomes" id="UP000282985"/>
    </source>
</evidence>
<protein>
    <submittedName>
        <fullName evidence="2">tRNA threonylcarbamoyladenosine dehydratase</fullName>
    </submittedName>
</protein>